<dbReference type="SUPFAM" id="SSF103506">
    <property type="entry name" value="Mitochondrial carrier"/>
    <property type="match status" value="1"/>
</dbReference>
<name>A0A9N8HYS6_9STRA</name>
<comment type="caution">
    <text evidence="11">The sequence shown here is derived from an EMBL/GenBank/DDBJ whole genome shotgun (WGS) entry which is preliminary data.</text>
</comment>
<keyword evidence="7" id="KW-0496">Mitochondrion</keyword>
<evidence type="ECO:0000256" key="7">
    <source>
        <dbReference type="ARBA" id="ARBA00023128"/>
    </source>
</evidence>
<evidence type="ECO:0000313" key="11">
    <source>
        <dbReference type="EMBL" id="CAB9527773.1"/>
    </source>
</evidence>
<gene>
    <name evidence="11" type="ORF">SEMRO_2066_G313290.1</name>
</gene>
<dbReference type="PANTHER" id="PTHR45624:SF15">
    <property type="entry name" value="MITOCHONDRIAL ARGININE TRANSPORTER BAC1"/>
    <property type="match status" value="1"/>
</dbReference>
<organism evidence="11 12">
    <name type="scientific">Seminavis robusta</name>
    <dbReference type="NCBI Taxonomy" id="568900"/>
    <lineage>
        <taxon>Eukaryota</taxon>
        <taxon>Sar</taxon>
        <taxon>Stramenopiles</taxon>
        <taxon>Ochrophyta</taxon>
        <taxon>Bacillariophyta</taxon>
        <taxon>Bacillariophyceae</taxon>
        <taxon>Bacillariophycidae</taxon>
        <taxon>Naviculales</taxon>
        <taxon>Naviculaceae</taxon>
        <taxon>Seminavis</taxon>
    </lineage>
</organism>
<dbReference type="GO" id="GO:1990575">
    <property type="term" value="P:mitochondrial L-ornithine transmembrane transport"/>
    <property type="evidence" value="ECO:0007669"/>
    <property type="project" value="TreeGrafter"/>
</dbReference>
<protein>
    <submittedName>
        <fullName evidence="11">Mitochondrial ornithine transporter 1</fullName>
    </submittedName>
</protein>
<sequence length="303" mass="32729">MSESTTSASAGDATASVADPRAISRDVFSATLGSICCCYTGQPLDTIKVRMQTNPAEFPGVFSTTTSIFKNEGMAAFWKGSIPTAVGMAFENAMAFGVNEALKRAFPDDPAQKNLDAPPDLGKPFLMGAITGCCSALVLLPSEVIKTKTQFVVGENVSSQEIMRRMIKHSGYKSLFAGLDAQLARDASFYALFFGGYELFCYSFRTFVPSMPEELNYFISGGFAGMFGWAMAMPFDVPKTNVQARYDCKIVGSYFPELFKIARERGVVGLYAGLGPTLARAFPANAALFLGVEMGKKLFDKVL</sequence>
<evidence type="ECO:0000256" key="2">
    <source>
        <dbReference type="ARBA" id="ARBA00006375"/>
    </source>
</evidence>
<evidence type="ECO:0000256" key="8">
    <source>
        <dbReference type="ARBA" id="ARBA00023136"/>
    </source>
</evidence>
<reference evidence="11" key="1">
    <citation type="submission" date="2020-06" db="EMBL/GenBank/DDBJ databases">
        <authorList>
            <consortium name="Plant Systems Biology data submission"/>
        </authorList>
    </citation>
    <scope>NUCLEOTIDE SEQUENCE</scope>
    <source>
        <strain evidence="11">D6</strain>
    </source>
</reference>
<evidence type="ECO:0000256" key="1">
    <source>
        <dbReference type="ARBA" id="ARBA00004225"/>
    </source>
</evidence>
<dbReference type="InterPro" id="IPR023395">
    <property type="entry name" value="MCP_dom_sf"/>
</dbReference>
<evidence type="ECO:0000256" key="5">
    <source>
        <dbReference type="ARBA" id="ARBA00022737"/>
    </source>
</evidence>
<evidence type="ECO:0000256" key="10">
    <source>
        <dbReference type="RuleBase" id="RU000488"/>
    </source>
</evidence>
<keyword evidence="6" id="KW-1133">Transmembrane helix</keyword>
<keyword evidence="4 9" id="KW-0812">Transmembrane</keyword>
<dbReference type="EMBL" id="CAICTM010002064">
    <property type="protein sequence ID" value="CAB9527773.1"/>
    <property type="molecule type" value="Genomic_DNA"/>
</dbReference>
<dbReference type="PANTHER" id="PTHR45624">
    <property type="entry name" value="MITOCHONDRIAL BASIC AMINO ACIDS TRANSPORTER-RELATED"/>
    <property type="match status" value="1"/>
</dbReference>
<comment type="similarity">
    <text evidence="2 10">Belongs to the mitochondrial carrier (TC 2.A.29) family.</text>
</comment>
<feature type="repeat" description="Solcar" evidence="9">
    <location>
        <begin position="20"/>
        <end position="105"/>
    </location>
</feature>
<dbReference type="InterPro" id="IPR018108">
    <property type="entry name" value="MCP_transmembrane"/>
</dbReference>
<dbReference type="AlphaFoldDB" id="A0A9N8HYS6"/>
<proteinExistence type="inferred from homology"/>
<dbReference type="PROSITE" id="PS50920">
    <property type="entry name" value="SOLCAR"/>
    <property type="match status" value="3"/>
</dbReference>
<dbReference type="OrthoDB" id="14252at2759"/>
<accession>A0A9N8HYS6</accession>
<dbReference type="InterPro" id="IPR050567">
    <property type="entry name" value="Mitochondrial_Carrier"/>
</dbReference>
<dbReference type="GO" id="GO:0031966">
    <property type="term" value="C:mitochondrial membrane"/>
    <property type="evidence" value="ECO:0007669"/>
    <property type="project" value="UniProtKB-SubCell"/>
</dbReference>
<dbReference type="GO" id="GO:0000064">
    <property type="term" value="F:L-ornithine transmembrane transporter activity"/>
    <property type="evidence" value="ECO:0007669"/>
    <property type="project" value="TreeGrafter"/>
</dbReference>
<comment type="subcellular location">
    <subcellularLocation>
        <location evidence="1">Mitochondrion membrane</location>
        <topology evidence="1">Multi-pass membrane protein</topology>
    </subcellularLocation>
</comment>
<evidence type="ECO:0000256" key="3">
    <source>
        <dbReference type="ARBA" id="ARBA00022448"/>
    </source>
</evidence>
<evidence type="ECO:0000256" key="6">
    <source>
        <dbReference type="ARBA" id="ARBA00022989"/>
    </source>
</evidence>
<keyword evidence="8 9" id="KW-0472">Membrane</keyword>
<feature type="repeat" description="Solcar" evidence="9">
    <location>
        <begin position="212"/>
        <end position="298"/>
    </location>
</feature>
<dbReference type="Pfam" id="PF00153">
    <property type="entry name" value="Mito_carr"/>
    <property type="match status" value="3"/>
</dbReference>
<evidence type="ECO:0000256" key="4">
    <source>
        <dbReference type="ARBA" id="ARBA00022692"/>
    </source>
</evidence>
<dbReference type="Gene3D" id="1.50.40.10">
    <property type="entry name" value="Mitochondrial carrier domain"/>
    <property type="match status" value="1"/>
</dbReference>
<feature type="repeat" description="Solcar" evidence="9">
    <location>
        <begin position="119"/>
        <end position="203"/>
    </location>
</feature>
<evidence type="ECO:0000256" key="9">
    <source>
        <dbReference type="PROSITE-ProRule" id="PRU00282"/>
    </source>
</evidence>
<evidence type="ECO:0000313" key="12">
    <source>
        <dbReference type="Proteomes" id="UP001153069"/>
    </source>
</evidence>
<dbReference type="Proteomes" id="UP001153069">
    <property type="component" value="Unassembled WGS sequence"/>
</dbReference>
<keyword evidence="5" id="KW-0677">Repeat</keyword>
<keyword evidence="12" id="KW-1185">Reference proteome</keyword>
<keyword evidence="3 10" id="KW-0813">Transport</keyword>